<evidence type="ECO:0008006" key="3">
    <source>
        <dbReference type="Google" id="ProtNLM"/>
    </source>
</evidence>
<proteinExistence type="predicted"/>
<protein>
    <recommendedName>
        <fullName evidence="3">Tail fiber protein</fullName>
    </recommendedName>
</protein>
<evidence type="ECO:0000313" key="1">
    <source>
        <dbReference type="EMBL" id="EEQ93869.1"/>
    </source>
</evidence>
<organism evidence="1 2">
    <name type="scientific">Brucella intermedia LMG 3301</name>
    <dbReference type="NCBI Taxonomy" id="641118"/>
    <lineage>
        <taxon>Bacteria</taxon>
        <taxon>Pseudomonadati</taxon>
        <taxon>Pseudomonadota</taxon>
        <taxon>Alphaproteobacteria</taxon>
        <taxon>Hyphomicrobiales</taxon>
        <taxon>Brucellaceae</taxon>
        <taxon>Brucella/Ochrobactrum group</taxon>
        <taxon>Brucella</taxon>
    </lineage>
</organism>
<gene>
    <name evidence="1" type="ORF">OINT_2001058</name>
</gene>
<dbReference type="RefSeq" id="WP_006469210.1">
    <property type="nucleotide sequence ID" value="NZ_ACQA01000002.1"/>
</dbReference>
<evidence type="ECO:0000313" key="2">
    <source>
        <dbReference type="Proteomes" id="UP000004386"/>
    </source>
</evidence>
<reference evidence="1 2" key="1">
    <citation type="submission" date="2009-05" db="EMBL/GenBank/DDBJ databases">
        <authorList>
            <person name="Setubal J.C."/>
            <person name="Boyle S."/>
            <person name="Crasta O.R."/>
            <person name="Gillespie J.J."/>
            <person name="Kenyon R.W."/>
            <person name="Lu J."/>
            <person name="Mane S."/>
            <person name="Nagrani S."/>
            <person name="Shallom J.M."/>
            <person name="Shallom S."/>
            <person name="Shukla M."/>
            <person name="Snyder E.E."/>
            <person name="Sobral B.W."/>
            <person name="Wattam A.R."/>
            <person name="Will R."/>
            <person name="Williams K."/>
            <person name="Yoo H."/>
            <person name="Munk C."/>
            <person name="Tapia R."/>
            <person name="Green L."/>
            <person name="Rogers Y."/>
            <person name="Detter J.C."/>
            <person name="Bruce D."/>
            <person name="Brettin T.S."/>
            <person name="Tsolis R."/>
        </authorList>
    </citation>
    <scope>NUCLEOTIDE SEQUENCE [LARGE SCALE GENOMIC DNA]</scope>
    <source>
        <strain evidence="1 2">LMG 3301</strain>
    </source>
</reference>
<dbReference type="AlphaFoldDB" id="C4WNB4"/>
<dbReference type="EMBL" id="ACQA01000002">
    <property type="protein sequence ID" value="EEQ93869.1"/>
    <property type="molecule type" value="Genomic_DNA"/>
</dbReference>
<comment type="caution">
    <text evidence="1">The sequence shown here is derived from an EMBL/GenBank/DDBJ whole genome shotgun (WGS) entry which is preliminary data.</text>
</comment>
<dbReference type="HOGENOM" id="CLU_825937_0_0_5"/>
<dbReference type="Proteomes" id="UP000004386">
    <property type="component" value="Unassembled WGS sequence"/>
</dbReference>
<sequence>MAVLSDYTSGTISLANGSATVTGTGTLFEVTRFREGDTLQIQNLTAVIASVDSDTQLTLTEPWTGTSIVDGPYRARQLADGTRVGTQAAALIELLGDGTLAGLAALGVEEGKAPVGGPAGQYVLADMVTDPNGSLGKLAALTLAARQILQTDAAGDLKQVALAANKLLRTDANADIAQSDITAAAIALLNLSGTAAADRLPYLTGASGAGLTALTAFARTALAANDGYSMWQAMGGATVSGTFKLPGGWLFQFTRSSYVTDSGGYAAVTWPTAFGNTEYLCWSFLASSSTGSPVWTIWNTSQGLSQANVYCENRSSNLPFSGQAILMQSLAIGKAP</sequence>
<name>C4WNB4_9HYPH</name>
<dbReference type="GeneID" id="57304152"/>
<accession>C4WNB4</accession>